<feature type="transmembrane region" description="Helical" evidence="1">
    <location>
        <begin position="109"/>
        <end position="129"/>
    </location>
</feature>
<dbReference type="RefSeq" id="WP_068263397.1">
    <property type="nucleotide sequence ID" value="NZ_LWSK01000047.1"/>
</dbReference>
<proteinExistence type="predicted"/>
<dbReference type="Proteomes" id="UP000322699">
    <property type="component" value="Unassembled WGS sequence"/>
</dbReference>
<feature type="transmembrane region" description="Helical" evidence="1">
    <location>
        <begin position="48"/>
        <end position="69"/>
    </location>
</feature>
<feature type="transmembrane region" description="Helical" evidence="1">
    <location>
        <begin position="12"/>
        <end position="33"/>
    </location>
</feature>
<keyword evidence="1" id="KW-0812">Transmembrane</keyword>
<feature type="transmembrane region" description="Helical" evidence="1">
    <location>
        <begin position="81"/>
        <end position="103"/>
    </location>
</feature>
<accession>A0A5B1CJH4</accession>
<keyword evidence="1" id="KW-1133">Transmembrane helix</keyword>
<name>A0A5B1CJH4_9BACT</name>
<feature type="transmembrane region" description="Helical" evidence="1">
    <location>
        <begin position="174"/>
        <end position="192"/>
    </location>
</feature>
<organism evidence="2 3">
    <name type="scientific">Rubripirellula obstinata</name>
    <dbReference type="NCBI Taxonomy" id="406547"/>
    <lineage>
        <taxon>Bacteria</taxon>
        <taxon>Pseudomonadati</taxon>
        <taxon>Planctomycetota</taxon>
        <taxon>Planctomycetia</taxon>
        <taxon>Pirellulales</taxon>
        <taxon>Pirellulaceae</taxon>
        <taxon>Rubripirellula</taxon>
    </lineage>
</organism>
<comment type="caution">
    <text evidence="2">The sequence shown here is derived from an EMBL/GenBank/DDBJ whole genome shotgun (WGS) entry which is preliminary data.</text>
</comment>
<feature type="transmembrane region" description="Helical" evidence="1">
    <location>
        <begin position="199"/>
        <end position="220"/>
    </location>
</feature>
<keyword evidence="3" id="KW-1185">Reference proteome</keyword>
<dbReference type="OrthoDB" id="283388at2"/>
<evidence type="ECO:0000313" key="3">
    <source>
        <dbReference type="Proteomes" id="UP000322699"/>
    </source>
</evidence>
<dbReference type="EMBL" id="VRLW01000001">
    <property type="protein sequence ID" value="KAA1261238.1"/>
    <property type="molecule type" value="Genomic_DNA"/>
</dbReference>
<gene>
    <name evidence="2" type="ORF">LF1_37840</name>
</gene>
<keyword evidence="1" id="KW-0472">Membrane</keyword>
<evidence type="ECO:0000313" key="2">
    <source>
        <dbReference type="EMBL" id="KAA1261238.1"/>
    </source>
</evidence>
<reference evidence="2 3" key="1">
    <citation type="submission" date="2019-08" db="EMBL/GenBank/DDBJ databases">
        <title>Deep-cultivation of Planctomycetes and their phenomic and genomic characterization uncovers novel biology.</title>
        <authorList>
            <person name="Wiegand S."/>
            <person name="Jogler M."/>
            <person name="Boedeker C."/>
            <person name="Pinto D."/>
            <person name="Vollmers J."/>
            <person name="Rivas-Marin E."/>
            <person name="Kohn T."/>
            <person name="Peeters S.H."/>
            <person name="Heuer A."/>
            <person name="Rast P."/>
            <person name="Oberbeckmann S."/>
            <person name="Bunk B."/>
            <person name="Jeske O."/>
            <person name="Meyerdierks A."/>
            <person name="Storesund J.E."/>
            <person name="Kallscheuer N."/>
            <person name="Luecker S."/>
            <person name="Lage O.M."/>
            <person name="Pohl T."/>
            <person name="Merkel B.J."/>
            <person name="Hornburger P."/>
            <person name="Mueller R.-W."/>
            <person name="Bruemmer F."/>
            <person name="Labrenz M."/>
            <person name="Spormann A.M."/>
            <person name="Op Den Camp H."/>
            <person name="Overmann J."/>
            <person name="Amann R."/>
            <person name="Jetten M.S.M."/>
            <person name="Mascher T."/>
            <person name="Medema M.H."/>
            <person name="Devos D.P."/>
            <person name="Kaster A.-K."/>
            <person name="Ovreas L."/>
            <person name="Rohde M."/>
            <person name="Galperin M.Y."/>
            <person name="Jogler C."/>
        </authorList>
    </citation>
    <scope>NUCLEOTIDE SEQUENCE [LARGE SCALE GENOMIC DNA]</scope>
    <source>
        <strain evidence="2 3">LF1</strain>
    </source>
</reference>
<feature type="transmembrane region" description="Helical" evidence="1">
    <location>
        <begin position="150"/>
        <end position="168"/>
    </location>
</feature>
<protein>
    <submittedName>
        <fullName evidence="2">Uncharacterized protein</fullName>
    </submittedName>
</protein>
<feature type="transmembrane region" description="Helical" evidence="1">
    <location>
        <begin position="232"/>
        <end position="253"/>
    </location>
</feature>
<sequence length="261" mass="28947">MDAASDRENTDVSLLSWVGVWSVVEVLAIAAVLDGRMLGTLSSESQTIIGFLLGSLSAAWIAVGTWLYLIDITTCQPRPLIRLRIVVALAWLANIIVFVFVTWQSPVLFGRIALMVVLGISGPLIVWHWNRRRISRLRSHASNQHSIGQLLWVTSIFAIAIAVFNVLVRSFEMTNAFSALAVSSGVMWLMLLSILLGKWWWMILFSTLMMIAQLIGISSMVDMNGPAPDTEISVNIAMIAGFYLSAILFLLLLRSSGHRFR</sequence>
<dbReference type="AlphaFoldDB" id="A0A5B1CJH4"/>
<evidence type="ECO:0000256" key="1">
    <source>
        <dbReference type="SAM" id="Phobius"/>
    </source>
</evidence>